<dbReference type="SUPFAM" id="SSF47384">
    <property type="entry name" value="Homodimeric domain of signal transducing histidine kinase"/>
    <property type="match status" value="1"/>
</dbReference>
<keyword evidence="9" id="KW-0535">Nitrogen fixation</keyword>
<dbReference type="Proteomes" id="UP001327459">
    <property type="component" value="Chromosome"/>
</dbReference>
<organism evidence="15 16">
    <name type="scientific">Guyparkeria halophila</name>
    <dbReference type="NCBI Taxonomy" id="47960"/>
    <lineage>
        <taxon>Bacteria</taxon>
        <taxon>Pseudomonadati</taxon>
        <taxon>Pseudomonadota</taxon>
        <taxon>Gammaproteobacteria</taxon>
        <taxon>Chromatiales</taxon>
        <taxon>Thioalkalibacteraceae</taxon>
        <taxon>Guyparkeria</taxon>
    </lineage>
</organism>
<sequence length="368" mass="41533">MNPRSEPRLADTLNTAIVVLDERNRPIYLNSAAEQFLGTSYTAALKSGFDAVFEANPLLVETIREALSTSQVVTLREVELVLAHELVRVADCAITPRPEYPGARVMLELNDIERHLRISRDARINSLQMTTRQMMRGLAHELKNPLGGLRGAAQLLERELPDERLTEYTRIILQETDRLRGLIDRMLGPIDRPDCHWVNVHEPLEQVRQLLRIEAGDKPLDWQLDYDPSIPNVWADRDQLVQVLLNLARNAVQAMREGNTPEPRLTFRTRVLRQFTIHGKRHRLAVRIDVEDNGPGVPDDLVETLFLPMVSGRAGGSGLGLSLAQTIAERHQGMIEFVPKRGLTRFSLILPIHPDDSQDEASSDSSNE</sequence>
<comment type="catalytic activity">
    <reaction evidence="1">
        <text>ATP + protein L-histidine = ADP + protein N-phospho-L-histidine.</text>
        <dbReference type="EC" id="2.7.13.3"/>
    </reaction>
</comment>
<dbReference type="Pfam" id="PF02518">
    <property type="entry name" value="HATPase_c"/>
    <property type="match status" value="1"/>
</dbReference>
<dbReference type="PRINTS" id="PR00344">
    <property type="entry name" value="BCTRLSENSOR"/>
</dbReference>
<dbReference type="InterPro" id="IPR005467">
    <property type="entry name" value="His_kinase_dom"/>
</dbReference>
<proteinExistence type="predicted"/>
<keyword evidence="16" id="KW-1185">Reference proteome</keyword>
<dbReference type="Pfam" id="PF00512">
    <property type="entry name" value="HisKA"/>
    <property type="match status" value="1"/>
</dbReference>
<keyword evidence="8" id="KW-0902">Two-component regulatory system</keyword>
<comment type="function">
    <text evidence="10">Member of the two-component regulatory system NtrB/NtrC, which controls expression of the nitrogen-regulated (ntr) genes in response to nitrogen limitation. Under conditions of nitrogen limitation, NtrB autophosphorylates and transfers the phosphoryl group to NtrC. In the presence of nitrogen, acts as a phosphatase that dephosphorylates and inactivates NtrC.</text>
</comment>
<dbReference type="SUPFAM" id="SSF55785">
    <property type="entry name" value="PYP-like sensor domain (PAS domain)"/>
    <property type="match status" value="1"/>
</dbReference>
<evidence type="ECO:0000259" key="14">
    <source>
        <dbReference type="PROSITE" id="PS50109"/>
    </source>
</evidence>
<keyword evidence="7" id="KW-0067">ATP-binding</keyword>
<dbReference type="InterPro" id="IPR000014">
    <property type="entry name" value="PAS"/>
</dbReference>
<dbReference type="Gene3D" id="3.30.450.20">
    <property type="entry name" value="PAS domain"/>
    <property type="match status" value="1"/>
</dbReference>
<evidence type="ECO:0000256" key="8">
    <source>
        <dbReference type="ARBA" id="ARBA00023012"/>
    </source>
</evidence>
<evidence type="ECO:0000256" key="9">
    <source>
        <dbReference type="ARBA" id="ARBA00023231"/>
    </source>
</evidence>
<dbReference type="PANTHER" id="PTHR43065">
    <property type="entry name" value="SENSOR HISTIDINE KINASE"/>
    <property type="match status" value="1"/>
</dbReference>
<dbReference type="PANTHER" id="PTHR43065:SF16">
    <property type="entry name" value="SENSORY HISTIDINE KINASE_PHOSPHATASE NTRB"/>
    <property type="match status" value="1"/>
</dbReference>
<evidence type="ECO:0000256" key="11">
    <source>
        <dbReference type="ARBA" id="ARBA00039567"/>
    </source>
</evidence>
<keyword evidence="6" id="KW-0418">Kinase</keyword>
<dbReference type="CDD" id="cd00130">
    <property type="entry name" value="PAS"/>
    <property type="match status" value="1"/>
</dbReference>
<dbReference type="EC" id="2.7.13.3" evidence="2"/>
<evidence type="ECO:0000256" key="6">
    <source>
        <dbReference type="ARBA" id="ARBA00022777"/>
    </source>
</evidence>
<accession>A0ABZ0YW27</accession>
<dbReference type="CDD" id="cd00082">
    <property type="entry name" value="HisKA"/>
    <property type="match status" value="1"/>
</dbReference>
<evidence type="ECO:0000256" key="13">
    <source>
        <dbReference type="ARBA" id="ARBA00043094"/>
    </source>
</evidence>
<evidence type="ECO:0000313" key="15">
    <source>
        <dbReference type="EMBL" id="WQH16364.1"/>
    </source>
</evidence>
<dbReference type="InterPro" id="IPR004358">
    <property type="entry name" value="Sig_transdc_His_kin-like_C"/>
</dbReference>
<evidence type="ECO:0000256" key="4">
    <source>
        <dbReference type="ARBA" id="ARBA00022679"/>
    </source>
</evidence>
<dbReference type="InterPro" id="IPR003594">
    <property type="entry name" value="HATPase_dom"/>
</dbReference>
<name>A0ABZ0YW27_9GAMM</name>
<protein>
    <recommendedName>
        <fullName evidence="11">Sensory histidine kinase/phosphatase NtrB</fullName>
        <ecNumber evidence="2">2.7.13.3</ecNumber>
    </recommendedName>
    <alternativeName>
        <fullName evidence="12">Nitrogen regulation protein NR(II)</fullName>
    </alternativeName>
    <alternativeName>
        <fullName evidence="13">Nitrogen regulator II</fullName>
    </alternativeName>
</protein>
<dbReference type="InterPro" id="IPR036097">
    <property type="entry name" value="HisK_dim/P_sf"/>
</dbReference>
<keyword evidence="5" id="KW-0547">Nucleotide-binding</keyword>
<evidence type="ECO:0000256" key="12">
    <source>
        <dbReference type="ARBA" id="ARBA00042313"/>
    </source>
</evidence>
<evidence type="ECO:0000313" key="16">
    <source>
        <dbReference type="Proteomes" id="UP001327459"/>
    </source>
</evidence>
<evidence type="ECO:0000256" key="10">
    <source>
        <dbReference type="ARBA" id="ARBA00037696"/>
    </source>
</evidence>
<dbReference type="NCBIfam" id="NF008293">
    <property type="entry name" value="PRK11073.1"/>
    <property type="match status" value="1"/>
</dbReference>
<evidence type="ECO:0000256" key="1">
    <source>
        <dbReference type="ARBA" id="ARBA00000085"/>
    </source>
</evidence>
<evidence type="ECO:0000256" key="5">
    <source>
        <dbReference type="ARBA" id="ARBA00022741"/>
    </source>
</evidence>
<dbReference type="EMBL" id="CP140153">
    <property type="protein sequence ID" value="WQH16364.1"/>
    <property type="molecule type" value="Genomic_DNA"/>
</dbReference>
<dbReference type="InterPro" id="IPR036890">
    <property type="entry name" value="HATPase_C_sf"/>
</dbReference>
<feature type="domain" description="Histidine kinase" evidence="14">
    <location>
        <begin position="137"/>
        <end position="354"/>
    </location>
</feature>
<dbReference type="InterPro" id="IPR035965">
    <property type="entry name" value="PAS-like_dom_sf"/>
</dbReference>
<reference evidence="15 16" key="1">
    <citation type="submission" date="2023-11" db="EMBL/GenBank/DDBJ databases">
        <title>MicrobeMod: A computational toolkit for identifying prokaryotic methylation and restriction-modification with nanopore sequencing.</title>
        <authorList>
            <person name="Crits-Christoph A."/>
            <person name="Kang S.C."/>
            <person name="Lee H."/>
            <person name="Ostrov N."/>
        </authorList>
    </citation>
    <scope>NUCLEOTIDE SEQUENCE [LARGE SCALE GENOMIC DNA]</scope>
    <source>
        <strain evidence="15 16">ATCC 49870</strain>
    </source>
</reference>
<dbReference type="Gene3D" id="1.10.287.130">
    <property type="match status" value="1"/>
</dbReference>
<dbReference type="Pfam" id="PF13188">
    <property type="entry name" value="PAS_8"/>
    <property type="match status" value="1"/>
</dbReference>
<dbReference type="PROSITE" id="PS50109">
    <property type="entry name" value="HIS_KIN"/>
    <property type="match status" value="1"/>
</dbReference>
<keyword evidence="3" id="KW-0597">Phosphoprotein</keyword>
<dbReference type="SMART" id="SM00388">
    <property type="entry name" value="HisKA"/>
    <property type="match status" value="1"/>
</dbReference>
<dbReference type="SUPFAM" id="SSF55874">
    <property type="entry name" value="ATPase domain of HSP90 chaperone/DNA topoisomerase II/histidine kinase"/>
    <property type="match status" value="1"/>
</dbReference>
<dbReference type="Gene3D" id="3.30.565.10">
    <property type="entry name" value="Histidine kinase-like ATPase, C-terminal domain"/>
    <property type="match status" value="1"/>
</dbReference>
<dbReference type="SMART" id="SM00387">
    <property type="entry name" value="HATPase_c"/>
    <property type="match status" value="1"/>
</dbReference>
<dbReference type="InterPro" id="IPR003661">
    <property type="entry name" value="HisK_dim/P_dom"/>
</dbReference>
<keyword evidence="4" id="KW-0808">Transferase</keyword>
<dbReference type="RefSeq" id="WP_322521361.1">
    <property type="nucleotide sequence ID" value="NZ_CP140153.1"/>
</dbReference>
<evidence type="ECO:0000256" key="7">
    <source>
        <dbReference type="ARBA" id="ARBA00022840"/>
    </source>
</evidence>
<evidence type="ECO:0000256" key="3">
    <source>
        <dbReference type="ARBA" id="ARBA00022553"/>
    </source>
</evidence>
<gene>
    <name evidence="15" type="primary">glnL</name>
    <name evidence="15" type="ORF">SR882_00270</name>
</gene>
<evidence type="ECO:0000256" key="2">
    <source>
        <dbReference type="ARBA" id="ARBA00012438"/>
    </source>
</evidence>